<reference evidence="2" key="1">
    <citation type="submission" date="2021-02" db="EMBL/GenBank/DDBJ databases">
        <authorList>
            <person name="Dougan E. K."/>
            <person name="Rhodes N."/>
            <person name="Thang M."/>
            <person name="Chan C."/>
        </authorList>
    </citation>
    <scope>NUCLEOTIDE SEQUENCE</scope>
</reference>
<keyword evidence="3" id="KW-1185">Reference proteome</keyword>
<feature type="coiled-coil region" evidence="1">
    <location>
        <begin position="93"/>
        <end position="127"/>
    </location>
</feature>
<dbReference type="AlphaFoldDB" id="A0A813AH42"/>
<feature type="coiled-coil region" evidence="1">
    <location>
        <begin position="19"/>
        <end position="46"/>
    </location>
</feature>
<proteinExistence type="predicted"/>
<comment type="caution">
    <text evidence="2">The sequence shown here is derived from an EMBL/GenBank/DDBJ whole genome shotgun (WGS) entry which is preliminary data.</text>
</comment>
<accession>A0A813AH42</accession>
<keyword evidence="1" id="KW-0175">Coiled coil</keyword>
<evidence type="ECO:0000313" key="2">
    <source>
        <dbReference type="EMBL" id="CAE7864755.1"/>
    </source>
</evidence>
<protein>
    <submittedName>
        <fullName evidence="2">AtpI protein</fullName>
    </submittedName>
</protein>
<evidence type="ECO:0000256" key="1">
    <source>
        <dbReference type="SAM" id="Coils"/>
    </source>
</evidence>
<gene>
    <name evidence="2" type="primary">atpI</name>
    <name evidence="2" type="ORF">SNEC2469_LOCUS27566</name>
</gene>
<name>A0A813AH42_9DINO</name>
<dbReference type="Proteomes" id="UP000601435">
    <property type="component" value="Unassembled WGS sequence"/>
</dbReference>
<organism evidence="2 3">
    <name type="scientific">Symbiodinium necroappetens</name>
    <dbReference type="NCBI Taxonomy" id="1628268"/>
    <lineage>
        <taxon>Eukaryota</taxon>
        <taxon>Sar</taxon>
        <taxon>Alveolata</taxon>
        <taxon>Dinophyceae</taxon>
        <taxon>Suessiales</taxon>
        <taxon>Symbiodiniaceae</taxon>
        <taxon>Symbiodinium</taxon>
    </lineage>
</organism>
<sequence>MVQQSGCSIVGRSPRQAQLAAEREKCDKAKRKVRQLLAKISERDRKIANLSGKLEAEVALRKSNGRLGPIGRYGGESQQAVAADLAKQRAAIVAQLEDHLAQMRQDLLESEYEIQELESRQSCKEEELGLLAMSDRSPERMQALAMIGLQIQDWWCEKASIPQSGLGKLVTHAHTHTHDIIYYNIL</sequence>
<evidence type="ECO:0000313" key="3">
    <source>
        <dbReference type="Proteomes" id="UP000601435"/>
    </source>
</evidence>
<dbReference type="EMBL" id="CAJNJA010058252">
    <property type="protein sequence ID" value="CAE7864755.1"/>
    <property type="molecule type" value="Genomic_DNA"/>
</dbReference>